<evidence type="ECO:0000313" key="11">
    <source>
        <dbReference type="Proteomes" id="UP000246132"/>
    </source>
</evidence>
<dbReference type="InterPro" id="IPR001763">
    <property type="entry name" value="Rhodanese-like_dom"/>
</dbReference>
<feature type="domain" description="Rhodanese" evidence="9">
    <location>
        <begin position="166"/>
        <end position="279"/>
    </location>
</feature>
<dbReference type="GO" id="GO:0016784">
    <property type="term" value="F:3-mercaptopyruvate sulfurtransferase activity"/>
    <property type="evidence" value="ECO:0007669"/>
    <property type="project" value="UniProtKB-EC"/>
</dbReference>
<sequence>MAEKSPFIVSPDWLETHLHDPGLSVVDASWYLPAQNRDARAEYDAAHIPGAIFFDQDAVVDPDSALPHTLPSPTEFERHASAMGIGRTDTIVVYDGPGMFTAPRVWWMFRVMGADKVFVLDGGFDNWKTDGRPVTDRPTKIAGTAFVPHFDPGQLVSLDAMQAIVADGSAQIADARGAGRFTGEEPEPRAGMRSGHMPGARNLPFGALSENGYFKDLDGLRAALAEAGIDPGKPVVTSCGSGVTAAVINLALASVGAENHRLYDGSWSEWGGRPDTPVVTGPADG</sequence>
<evidence type="ECO:0000259" key="9">
    <source>
        <dbReference type="PROSITE" id="PS50206"/>
    </source>
</evidence>
<dbReference type="CDD" id="cd01449">
    <property type="entry name" value="TST_Repeat_2"/>
    <property type="match status" value="1"/>
</dbReference>
<dbReference type="FunFam" id="3.40.250.10:FF:000001">
    <property type="entry name" value="Sulfurtransferase"/>
    <property type="match status" value="1"/>
</dbReference>
<dbReference type="RefSeq" id="WP_109766080.1">
    <property type="nucleotide sequence ID" value="NZ_JASHJQ010000002.1"/>
</dbReference>
<dbReference type="GO" id="GO:0004792">
    <property type="term" value="F:thiosulfate-cyanide sulfurtransferase activity"/>
    <property type="evidence" value="ECO:0007669"/>
    <property type="project" value="InterPro"/>
</dbReference>
<accession>A0A3A8AAS4</accession>
<dbReference type="CDD" id="cd01448">
    <property type="entry name" value="TST_Repeat_1"/>
    <property type="match status" value="1"/>
</dbReference>
<keyword evidence="10" id="KW-0670">Pyruvate</keyword>
<proteinExistence type="predicted"/>
<dbReference type="PANTHER" id="PTHR11364">
    <property type="entry name" value="THIOSULFATE SULFERTANSFERASE"/>
    <property type="match status" value="1"/>
</dbReference>
<protein>
    <recommendedName>
        <fullName evidence="7">3-mercaptopyruvate sulfurtransferase</fullName>
        <ecNumber evidence="6">2.8.1.2</ecNumber>
    </recommendedName>
    <alternativeName>
        <fullName evidence="8">Rhodanese-like protein</fullName>
    </alternativeName>
</protein>
<dbReference type="InterPro" id="IPR045078">
    <property type="entry name" value="TST/MPST-like"/>
</dbReference>
<dbReference type="GO" id="GO:0005737">
    <property type="term" value="C:cytoplasm"/>
    <property type="evidence" value="ECO:0007669"/>
    <property type="project" value="UniProtKB-SubCell"/>
</dbReference>
<dbReference type="EC" id="2.8.1.2" evidence="6"/>
<dbReference type="InterPro" id="IPR036873">
    <property type="entry name" value="Rhodanese-like_dom_sf"/>
</dbReference>
<comment type="catalytic activity">
    <reaction evidence="5">
        <text>2-oxo-3-sulfanylpropanoate + [thioredoxin]-dithiol = [thioredoxin]-disulfide + hydrogen sulfide + pyruvate + H(+)</text>
        <dbReference type="Rhea" id="RHEA:21740"/>
        <dbReference type="Rhea" id="RHEA-COMP:10698"/>
        <dbReference type="Rhea" id="RHEA-COMP:10700"/>
        <dbReference type="ChEBI" id="CHEBI:15361"/>
        <dbReference type="ChEBI" id="CHEBI:15378"/>
        <dbReference type="ChEBI" id="CHEBI:29919"/>
        <dbReference type="ChEBI" id="CHEBI:29950"/>
        <dbReference type="ChEBI" id="CHEBI:50058"/>
        <dbReference type="ChEBI" id="CHEBI:57678"/>
        <dbReference type="EC" id="2.8.1.2"/>
    </reaction>
    <physiologicalReaction direction="left-to-right" evidence="5">
        <dbReference type="Rhea" id="RHEA:21741"/>
    </physiologicalReaction>
</comment>
<gene>
    <name evidence="10" type="ORF">DEM25_012595</name>
</gene>
<keyword evidence="4" id="KW-0677">Repeat</keyword>
<dbReference type="EMBL" id="QFWV02000007">
    <property type="protein sequence ID" value="RKF06438.1"/>
    <property type="molecule type" value="Genomic_DNA"/>
</dbReference>
<dbReference type="Pfam" id="PF00581">
    <property type="entry name" value="Rhodanese"/>
    <property type="match status" value="2"/>
</dbReference>
<comment type="subcellular location">
    <subcellularLocation>
        <location evidence="1">Cytoplasm</location>
    </subcellularLocation>
</comment>
<dbReference type="PROSITE" id="PS50206">
    <property type="entry name" value="RHODANESE_3"/>
    <property type="match status" value="2"/>
</dbReference>
<reference evidence="10 11" key="1">
    <citation type="journal article" date="2018" name="Int. J. Syst. Bacteriol.">
        <title>Oceaniradius stylonemae gen. nov., sp. nov., isolated from a red alga, Stylonema cornu-cervi.</title>
        <authorList>
            <person name="Jeong S."/>
        </authorList>
    </citation>
    <scope>NUCLEOTIDE SEQUENCE [LARGE SCALE GENOMIC DNA]</scope>
    <source>
        <strain evidence="10 11">StC1</strain>
    </source>
</reference>
<keyword evidence="11" id="KW-1185">Reference proteome</keyword>
<keyword evidence="2" id="KW-0963">Cytoplasm</keyword>
<dbReference type="PROSITE" id="PS00380">
    <property type="entry name" value="RHODANESE_1"/>
    <property type="match status" value="1"/>
</dbReference>
<dbReference type="SMART" id="SM00450">
    <property type="entry name" value="RHOD"/>
    <property type="match status" value="2"/>
</dbReference>
<dbReference type="OrthoDB" id="9781034at2"/>
<dbReference type="Gene3D" id="3.40.250.10">
    <property type="entry name" value="Rhodanese-like domain"/>
    <property type="match status" value="2"/>
</dbReference>
<evidence type="ECO:0000256" key="1">
    <source>
        <dbReference type="ARBA" id="ARBA00004496"/>
    </source>
</evidence>
<evidence type="ECO:0000256" key="7">
    <source>
        <dbReference type="ARBA" id="ARBA00070833"/>
    </source>
</evidence>
<name>A0A3A8AAS4_9HYPH</name>
<dbReference type="AlphaFoldDB" id="A0A3A8AAS4"/>
<evidence type="ECO:0000256" key="3">
    <source>
        <dbReference type="ARBA" id="ARBA00022679"/>
    </source>
</evidence>
<evidence type="ECO:0000256" key="4">
    <source>
        <dbReference type="ARBA" id="ARBA00022737"/>
    </source>
</evidence>
<dbReference type="Proteomes" id="UP000246132">
    <property type="component" value="Unassembled WGS sequence"/>
</dbReference>
<evidence type="ECO:0000256" key="5">
    <source>
        <dbReference type="ARBA" id="ARBA00051793"/>
    </source>
</evidence>
<dbReference type="PANTHER" id="PTHR11364:SF27">
    <property type="entry name" value="SULFURTRANSFERASE"/>
    <property type="match status" value="1"/>
</dbReference>
<feature type="domain" description="Rhodanese" evidence="9">
    <location>
        <begin position="19"/>
        <end position="136"/>
    </location>
</feature>
<evidence type="ECO:0000256" key="6">
    <source>
        <dbReference type="ARBA" id="ARBA00066832"/>
    </source>
</evidence>
<comment type="caution">
    <text evidence="10">The sequence shown here is derived from an EMBL/GenBank/DDBJ whole genome shotgun (WGS) entry which is preliminary data.</text>
</comment>
<dbReference type="InterPro" id="IPR001307">
    <property type="entry name" value="Thiosulphate_STrfase_CS"/>
</dbReference>
<dbReference type="NCBIfam" id="NF008557">
    <property type="entry name" value="PRK11493.1"/>
    <property type="match status" value="1"/>
</dbReference>
<evidence type="ECO:0000256" key="2">
    <source>
        <dbReference type="ARBA" id="ARBA00022490"/>
    </source>
</evidence>
<evidence type="ECO:0000256" key="8">
    <source>
        <dbReference type="ARBA" id="ARBA00078354"/>
    </source>
</evidence>
<dbReference type="SUPFAM" id="SSF52821">
    <property type="entry name" value="Rhodanese/Cell cycle control phosphatase"/>
    <property type="match status" value="2"/>
</dbReference>
<evidence type="ECO:0000313" key="10">
    <source>
        <dbReference type="EMBL" id="RKF06438.1"/>
    </source>
</evidence>
<dbReference type="FunFam" id="3.40.250.10:FF:000015">
    <property type="entry name" value="Sulfurtransferase"/>
    <property type="match status" value="1"/>
</dbReference>
<organism evidence="10 11">
    <name type="scientific">Oceaniradius stylonematis</name>
    <dbReference type="NCBI Taxonomy" id="2184161"/>
    <lineage>
        <taxon>Bacteria</taxon>
        <taxon>Pseudomonadati</taxon>
        <taxon>Pseudomonadota</taxon>
        <taxon>Alphaproteobacteria</taxon>
        <taxon>Hyphomicrobiales</taxon>
        <taxon>Ahrensiaceae</taxon>
        <taxon>Oceaniradius</taxon>
    </lineage>
</organism>
<keyword evidence="3 10" id="KW-0808">Transferase</keyword>